<sequence>MERNYYSTTSTFVHPNELNWRTAFHEAGHAAAIHLGNRQKQLPPVFFEIHVKRPSNAYDDFFAKVIDGNLIQNLPIAVVESFNELSDNNQQHACQRAYEADVVNLLVGPLAEAKYVSIRDDEVFNVNLINFNALHNYGGYSDLEKVLSYLDHFIASKTQREEKMQELLLQAFRFIDNRRHWKCILNLAHYILDSQQEIISCDEAIGIFDRCLTANTPFRSVHYPFLFG</sequence>
<evidence type="ECO:0000313" key="1">
    <source>
        <dbReference type="EMBL" id="AMK76580.1"/>
    </source>
</evidence>
<accession>A0A126T3D5</accession>
<dbReference type="Proteomes" id="UP000030512">
    <property type="component" value="Chromosome"/>
</dbReference>
<dbReference type="EMBL" id="CP014476">
    <property type="protein sequence ID" value="AMK76580.1"/>
    <property type="molecule type" value="Genomic_DNA"/>
</dbReference>
<organism evidence="1 2">
    <name type="scientific">Methylomonas denitrificans</name>
    <dbReference type="NCBI Taxonomy" id="1538553"/>
    <lineage>
        <taxon>Bacteria</taxon>
        <taxon>Pseudomonadati</taxon>
        <taxon>Pseudomonadota</taxon>
        <taxon>Gammaproteobacteria</taxon>
        <taxon>Methylococcales</taxon>
        <taxon>Methylococcaceae</taxon>
        <taxon>Methylomonas</taxon>
    </lineage>
</organism>
<keyword evidence="2" id="KW-1185">Reference proteome</keyword>
<dbReference type="RefSeq" id="WP_036278965.1">
    <property type="nucleotide sequence ID" value="NZ_CP014476.1"/>
</dbReference>
<name>A0A126T3D5_9GAMM</name>
<dbReference type="KEGG" id="mdn:JT25_008770"/>
<dbReference type="AlphaFoldDB" id="A0A126T3D5"/>
<protein>
    <recommendedName>
        <fullName evidence="3">Peptidase M41 domain-containing protein</fullName>
    </recommendedName>
</protein>
<evidence type="ECO:0008006" key="3">
    <source>
        <dbReference type="Google" id="ProtNLM"/>
    </source>
</evidence>
<evidence type="ECO:0000313" key="2">
    <source>
        <dbReference type="Proteomes" id="UP000030512"/>
    </source>
</evidence>
<proteinExistence type="predicted"/>
<reference evidence="1 2" key="1">
    <citation type="journal article" date="2015" name="Environ. Microbiol.">
        <title>Methane oxidation coupled to nitrate reduction under hypoxia by the Gammaproteobacterium Methylomonas denitrificans, sp. nov. type strain FJG1.</title>
        <authorList>
            <person name="Kits K.D."/>
            <person name="Klotz M.G."/>
            <person name="Stein L.Y."/>
        </authorList>
    </citation>
    <scope>NUCLEOTIDE SEQUENCE [LARGE SCALE GENOMIC DNA]</scope>
    <source>
        <strain evidence="1 2">FJG1</strain>
    </source>
</reference>
<gene>
    <name evidence="1" type="ORF">JT25_008770</name>
</gene>